<feature type="region of interest" description="Disordered" evidence="3">
    <location>
        <begin position="1932"/>
        <end position="1979"/>
    </location>
</feature>
<organism evidence="5 6">
    <name type="scientific">Leishmania donovani</name>
    <dbReference type="NCBI Taxonomy" id="5661"/>
    <lineage>
        <taxon>Eukaryota</taxon>
        <taxon>Discoba</taxon>
        <taxon>Euglenozoa</taxon>
        <taxon>Kinetoplastea</taxon>
        <taxon>Metakinetoplastina</taxon>
        <taxon>Trypanosomatida</taxon>
        <taxon>Trypanosomatidae</taxon>
        <taxon>Leishmaniinae</taxon>
        <taxon>Leishmania</taxon>
    </lineage>
</organism>
<feature type="compositionally biased region" description="Low complexity" evidence="3">
    <location>
        <begin position="2612"/>
        <end position="2628"/>
    </location>
</feature>
<feature type="region of interest" description="Disordered" evidence="3">
    <location>
        <begin position="2510"/>
        <end position="2546"/>
    </location>
</feature>
<feature type="region of interest" description="Disordered" evidence="3">
    <location>
        <begin position="1439"/>
        <end position="1498"/>
    </location>
</feature>
<evidence type="ECO:0000313" key="6">
    <source>
        <dbReference type="Proteomes" id="UP000274082"/>
    </source>
</evidence>
<feature type="domain" description="Chorein N-terminal" evidence="4">
    <location>
        <begin position="82"/>
        <end position="869"/>
    </location>
</feature>
<name>A0A3Q8I9E6_LEIDO</name>
<dbReference type="GO" id="GO:0006623">
    <property type="term" value="P:protein targeting to vacuole"/>
    <property type="evidence" value="ECO:0007669"/>
    <property type="project" value="TreeGrafter"/>
</dbReference>
<feature type="region of interest" description="Disordered" evidence="3">
    <location>
        <begin position="2901"/>
        <end position="2924"/>
    </location>
</feature>
<feature type="region of interest" description="Disordered" evidence="3">
    <location>
        <begin position="3219"/>
        <end position="3242"/>
    </location>
</feature>
<feature type="compositionally biased region" description="Basic residues" evidence="3">
    <location>
        <begin position="5494"/>
        <end position="5503"/>
    </location>
</feature>
<evidence type="ECO:0000256" key="3">
    <source>
        <dbReference type="SAM" id="MobiDB-lite"/>
    </source>
</evidence>
<feature type="compositionally biased region" description="Low complexity" evidence="3">
    <location>
        <begin position="2178"/>
        <end position="2190"/>
    </location>
</feature>
<dbReference type="VEuPathDB" id="TriTrypDB:LdCL_160013100"/>
<feature type="compositionally biased region" description="Low complexity" evidence="3">
    <location>
        <begin position="5334"/>
        <end position="5344"/>
    </location>
</feature>
<feature type="region of interest" description="Disordered" evidence="3">
    <location>
        <begin position="3441"/>
        <end position="3464"/>
    </location>
</feature>
<accession>A0A3Q8I9E6</accession>
<feature type="region of interest" description="Disordered" evidence="3">
    <location>
        <begin position="166"/>
        <end position="194"/>
    </location>
</feature>
<reference evidence="5 6" key="1">
    <citation type="journal article" date="2018" name="Sci. Rep.">
        <title>A complete Leishmania donovani reference genome identifies novel genetic variations associated with virulence.</title>
        <authorList>
            <person name="Lypaczewski P."/>
            <person name="Hoshizaki J."/>
            <person name="Zhang W.-W."/>
            <person name="McCall L.-I."/>
            <person name="Torcivia-Rodriguez J."/>
            <person name="Simonyan V."/>
            <person name="Kaur A."/>
            <person name="Dewar K."/>
            <person name="Matlashewski G."/>
        </authorList>
    </citation>
    <scope>NUCLEOTIDE SEQUENCE [LARGE SCALE GENOMIC DNA]</scope>
    <source>
        <strain evidence="5 6">LdCL</strain>
    </source>
</reference>
<sequence>MLEKYIAALLVPYLSKYVENINEDKLKVNIWSGKATLNDLVLRPEALDALLNSAANESDDCSCEASGDVAASPKSKPKKPLLPIKTYRGICKNVSLSIPIKHLRSEPVVLEVGEVLVTLKGAHAGSSDASGAAPVGSSSGSAKRNVKAAKWAAVAAAKEKELDAFEAERKRQREQAEQQQTATLPTSSSDAAAQTGRGGFFSRLGELVVNNIIVKVGTVHIRYEDESTETVLGAVLGGVQLLTMNECTAQPMFTDPCGLQRMWKRLVFNDLQVYCDDPTRVRANAALGRTWFSRIDDWQQWYHRMRQRVRDGNVALSTVLGPVSGTVDAKVVFKLCVRQLLETPFADVAVKLQYLMVNLTRPQYTKLLQTAMLFTNQAEVSQLQRSRPRVPVLGHAREWWQYAICAVRTVLREPKREKLLAQVSQVCKPDYQVLYRDVVRQTEMTPEKRKAYRFVTRLMTTEDMKAGRKCVYAQIANEIQLKRKDNEIRKAEEMARQHLTSVEQQQQQQRNPKRAWFSWLSQRSGASCTHATAAQSDTAKEIEADEKLFRSIELDYGISAADAEADHTAAADLSSVGSGSSLPPSYCWLRASFDLPLTSYRIDTEKEESITLKLFQLRGGVSSYNKPNSLLFFFRTQNITLANPTSSPAAFASTRSKAAASSSSGCDTLVPYLIEGVQVDRHACKSSPNEVRVAMRSLTDVDSGKHLSPDAPTIYDVINVDRKGRRLSSLTPAPPSGTRDSIGSGSSGSEEGKQSTQHDCATPLFSITGFLNPVEQPLPDTSVDMAVRVQLLPLRIVADPRTIEQLIRFFSPPAGVDVSGFAESTKQAASAVGSAATHEVRAAMAKTKGLYVTVDASAPVLILPKSLSADVQEPALCVSLGRVLFKARPLSETEKKRRLEAAVAIASGKSGLCSKALARVAADDEPGSLTSAAAAEEALYYYPHKASFSKFYLELTTLERAMRRPQQGFFLVPEVSIAADVLQRIDDCNTAREAVVLRLRVPSLRVASSVHQIYLVTTMMDAWLSNLRLPATASSRTGLPGDNRSGGGPGGTSMAAPSRLNMELLRRRPAASECGEAHRGDAAASTGDHSSADAAARGSSESGYGSRAVSQAPSSPPAKAGMLSSNPNKDAAARATPAGSTDLPAMRLELLVERLGLDLHDDDPSTHAVSPLPAFQVECGSAELILAVRSLHKKMVLCLTKPHIAAARDTDFPIFSGGRVRVDLLLSEGDAPTAVALSLDSVLNVCVGTPCVELLEKVMDMVQLTLSAMDSSSRGVGNGVNAKTAALVAAATADRPADGGLSYLVPTTRTASSMADDGASTRDDLAPSCSRSVASRVSDLAYQIDLVQQQCSMPNRHVADVFVRIPGSITVTLLNRAPGNDKDAPFASASMRAVELRLSKYTVTMDLSGHVGEVAASVLASVGLAEVNRTLLAYRPPSADTNAGGCAAGPSESPSSAKPAVVDAVSASPATSGKAGEGDTHRSSCSRPRSTKRLDTDEPDQNAHICFSFRKSRPVMPVFAEVDGKRSLVNAQELRYSSAIELHVGASTITVDLHTVMIFKTYFTAGLFSRISRLADRPVYNGRTLPPTREGPRLLMSMRVVVRDTLVVLPVDPRASDSATPAAAATTHRFCASLGSLALQNSLRATEGLEAMIVSLGEVGMWREELRASPLRSSQPRESSRPLNAPPPVSKRSPLLPAETHLEMAVHTALDLQSEDPPRIDIRSEDVSLELRETDLVQLVTLLRQNLTRADPVDIAAYALEAAEARQMVLGKSGEPVAAQGGSTSVLRGGASSAGVAARAIHRDSGAEGNRSGDLCMSMHLGRISMLLSDAWGEAASNPIDASSSRFQLQSIGVSMSVALPSNCVGVRWKSLELDDVRDNNRAALVWCEAGSLHFADSLTTHGILMRDFGVRRTALRSADAGVESMMGSVGCSDAKDSGGHNSSSSSVGALPASSTGAAARGLSRRRPVEASSGEGDSPASTQLFTMSVLSADFTLRRFAVSDQWLALSDLVCNEAVLSAWTATQKGMTAATCAFPPADYAGGKSGGGGAAPKSGTAATGSRCGMRVIVTTPSVVIPFLNSRRETLIEAHIGALLADVVQLPTVKQVAVKVRELSVVDARSGEKILCKRSSCGRPSSTRVAAGNALAPAPATQSDWGDEWEEADLPSSPLIASGGGAAAESASSAPGAWASATAEPGQAEVLQFTFKSDPVANINKIQLGIGELHALASMPIIQGLADYFASPAEPVAKIASLGVMREQRARMAAAAQQMADSSLLVLNVLWQQPRIILAGDAMQLRRRSGNLEMRLGVMRAAVRMNSSAASLSVVVKVQEYSIPSLLKRSALHFAYEANRGVEMIDLQMKRTTALFHPAEVERLVLLAQRNVLMPRDVNYYGAYEKAVAQQSGNPATPAAAPMPASAQHRSATRTPRAPQAEGKKRANVASSPPTPSRTVKVHIDGLLVAVHDPAGVNTHTLTLAALDTTVLPNGSVALTVPSLSMIDQSTGRCMLQSETVGSSAGSGAGNRTAHAAASTAAPAGSGSGGKVSTDAAANAKGDAAATPAEAALCVAFHPVDRTSDVQLGAVLVTFIPQSIGTLVNTLLSVHIPGPDEPDTAASSAASSAAQPISAGATAPRSGKGGKRATGSTVAASAAAVVTHTSAMPFTFKAALVECRVRFCQGDREVAVLHIARIACGSKSYPNGANKLTVTLGSLFMVDSTSVNTNYRTVIYPYEDTEAGDAPGPGANPAGSAGAVMRSLVAPVDALVTYEVKTSAPPATKLTAKSAGANAAESTAPTYTRHMKCRVGSLFFVLVPDVVRTVVGVVREAQAHISDGNRDKAYTYVSDRAAESMRRRSEAEQLMEIDVIVRRPQAFMVDKPTATMGVLLSPGSLTVRSQLVLPSDTTAGKKADATASAAPSATPPQLTEPEAKLAAMPREVFAVQVRTMGMLLRGASCFQKDCNIFVQFQRALPALMDSSTAAAVAVATSTGAAKVKEGQTAKGDAGDGSDGAAVQLQSMLKVDVPMLSMMLTHEQTDFAMIVLGALLNGTEIDRTPATTTSAPVDGRSSARNAVASSPSEEKTGGQNRGGGSAPGLHIPQPPPNLSCTTSGGAGPQTTAASGARSGSQRGSTTAGASSSAVARPPSPAAQSVPHFYTPTEGSPITSFTLIAHIGFLQAEVADLFRLRVEEARVLSTDVTTTGKMTDVQVDSIYVQHVGAEVEAPQPVDAGVPPSSQLGKGPQAGAPRTSRIQELVDVLTVTKLHMLSVQPQPVIDVDAGSSMVENTISVSAAIFNVAISPTILFDTREVLYLPFCYKVLRVPIDPIPILSLMDETTTLQEDVVLDNKHVLLTASRTRCCYVLDLNNHKLVFTDAPSGQIVLCEGCELTITNGTVHIPGMYTIGSYVSFAPSTALFTTDSVRFKKEFLNLSNTAFYRPFLSRPMGSPGGGVARRGSPGSPQSPVSARASSTAALTEISSMDTLVKSAAPRVPHSTAIELHDRTVRLLATFYCDTMEVQMLSEEVVDLSVALCMQCRIKFAQDNENEQPARRTVSVQLLNVRSGEEEEHILLPTDMVMNVSGVENVSVSVVLDSIEFCTRATLLRSLVELGKDFGAAFIEETTVSRVTPRIEYETESLDPLVPVLEAGECQHCGQRDAYLAPASNRPGILCYKCCTGHDHVPAMNFWVEVPLIDGIVFGSKSDMAHVFMRNVLLSVDPSMDLQLTLRASLYGFSNTAAVWEPLVEHFDANISGSVKAHDYTVRTDRFDYVVSPQNIRLLSGMAADYGAATALQKQLRKRFRGQKQLRTQQTAPSQGMPMYVDASFLDEAAWLQQQEGREGGFQDANTAAELSPFCPLSAAADLSAEFSGATAGMVNMSIFDALSAANRRLIGAAAARQPKRVYAHVYVTNNCNVILSVGDRRVTPRGGTLRFAASEPSVTIRREAKPDEPQYEGYATSLSNPPLYVQTKDMVLETRVVLSQEEGARHLRRTVTMVVYPLHVSRTIICFENRLSCSLASTSNNPPVRPGERFYVAPTVDLNTSILVQPVNTPDRVEYEAGKPVAEALSGRVSRGPSTMPTVQEVLCGAPLIVCCKAKTAATKSMTLVVYVRQEEMRGGVPTFVITIESRFRLRNKLPYRLIVNVIPDAGGLLAKGKMTSRPVQPLASTVLEVRQSADLGLNGYTLNQVAFMLEVRQRGRRTAVADAAALSASSLHKGQQEEAEEEEVFSTLTPVAVSPDKPFVILRSQYRRQLVIRASLATNNCSIMFSTPYVLLNHSPIPLTLRECTRSGENRLYEAEPNYSVLNAEMNASIAACPMDIRKSEDFFVNLYHKEYRGACVPLHAQQRGVVIMQHCSAKAGDKQKLPPAASSSSKKKGTAPSAHTPGPTVIHLAYSSQVDPNGSVLVTITPRWVLVNRSHLHLYAAPSTYSGITAREAAAVTEVMVAAQQKHSKAGDGDVPPPTGAPMPQQDMDAMKHALQEMVTEDRIVFLSDAPTQVMALPPHSATPLLETPLCGPEIGYNLHILQSPLAPLYGTPIGIESIHNELIIAYKPLADTSDRAAGLDVRGASGIGDSRGPLQQRDRFLEVSITARGSYTYVVLEPPVYAPYLLLNRTGYTINVRDTAAKSKGRLMAHAIPGHGTELFLDNTVTTLIQLELLSSDGRRQLHEVSFDVGRSMTPQEMNTASASAEGVLYTLGFGGNGQQIIEITPAKAALPIAYVGVAAPPIPINVLLNMAVMTLSVVMPSMDVLFCAVTDVRFSWDRQKDREMTKFSIENFQVDNQTEVSPRYDSCLLSLRTSKSTAAASGYLERILVPAKGLICLEEVRLDVVPLALRVSDTLLVAIAGFVRAVRSGEDAPHSMQSNQSIVAGNVTTVALQEAAAAAYERCPTPATLFRKAPVQIDIWASRLTLERFIVNPIVVRVWLTRDVDEHDFFRENINSKDAALLSMMLQSCEDVTVAAPGIVTAKQTSRLGIFAQWVGKTYTDRLLAQLKGLLLQYASSLPMIGAPLKLASGFGNGAVRLFREPIEGLSTSPSAFATGLARGSAGFAQEFAGGGLGAVSNITASWSRLLSMGGGVSERERRKQNVVTGFASGIKGVVQRPMEGAAESGAAGLLKGTAQGLVGVLANPMSGLLSDMSRATGTLAKLVTDTYIPKTRRLRPIRDFHANGGVAPWRSLASVYQYQRIQGSTGTWSGDHLISSVDGPEWYPSQREKATYGKNKTPIPEDRWTLDRYNTNFMGWTYSTKYYGIYTDRLTDEVRVRRMRWTALIRPLPYSRVAFYLRVCPGMETQHRRTPSSAFARTITMPQESTIGFTSPGMLQATTVEQLQARKSRALGPRSSSHIRSSSGSKVGVTWPWERSSSKSQRANSEFFAEEEYMEKAQTIHELLRSWTAVGRNVGVKGSILRSHSGMLEDDDDKADEEMPDAGQSITGVSESPAIGAGGSASRNATAVAGRSTSASRDKQIKMSRHSRSNSELEALASPRMPNSSHQCTGDGDKRRSHSRSKRDKRAESAAAASAEESAGSMVPAPNLYVRSASGKMLPVDTVSTVAPVPGASSTPLPRTASNASAPPPSTVVEVYEYEKKVSLLGWGKRYLPSDCPAWQDVHGHEVPSRHEIRAPAGWVWTTEWTVIGGDRDGWTIVSKGERNLRRRMWQRRLLKQVASPPPHK</sequence>
<evidence type="ECO:0000256" key="2">
    <source>
        <dbReference type="SAM" id="Coils"/>
    </source>
</evidence>
<keyword evidence="2" id="KW-0175">Coiled coil</keyword>
<dbReference type="PANTHER" id="PTHR16166">
    <property type="entry name" value="VACUOLAR PROTEIN SORTING-ASSOCIATED PROTEIN VPS13"/>
    <property type="match status" value="1"/>
</dbReference>
<proteinExistence type="predicted"/>
<feature type="region of interest" description="Disordered" evidence="3">
    <location>
        <begin position="2171"/>
        <end position="2190"/>
    </location>
</feature>
<feature type="compositionally biased region" description="Low complexity" evidence="3">
    <location>
        <begin position="2908"/>
        <end position="2919"/>
    </location>
</feature>
<protein>
    <submittedName>
        <fullName evidence="5">N-terminal region of Chorein, a TM vesicle-mediated sorter, putative</fullName>
    </submittedName>
</protein>
<feature type="compositionally biased region" description="Low complexity" evidence="3">
    <location>
        <begin position="4357"/>
        <end position="4374"/>
    </location>
</feature>
<feature type="compositionally biased region" description="Low complexity" evidence="3">
    <location>
        <begin position="5508"/>
        <end position="5518"/>
    </location>
</feature>
<feature type="compositionally biased region" description="Low complexity" evidence="3">
    <location>
        <begin position="2406"/>
        <end position="2418"/>
    </location>
</feature>
<dbReference type="VEuPathDB" id="TriTrypDB:LdBPK_160780.1"/>
<evidence type="ECO:0000256" key="1">
    <source>
        <dbReference type="ARBA" id="ARBA00022448"/>
    </source>
</evidence>
<keyword evidence="1" id="KW-0813">Transport</keyword>
<dbReference type="EMBL" id="CP029515">
    <property type="protein sequence ID" value="AYU77660.1"/>
    <property type="molecule type" value="Genomic_DNA"/>
</dbReference>
<feature type="region of interest" description="Disordered" evidence="3">
    <location>
        <begin position="5327"/>
        <end position="5354"/>
    </location>
</feature>
<feature type="compositionally biased region" description="Polar residues" evidence="3">
    <location>
        <begin position="1099"/>
        <end position="1113"/>
    </location>
</feature>
<feature type="region of interest" description="Disordered" evidence="3">
    <location>
        <begin position="5403"/>
        <end position="5520"/>
    </location>
</feature>
<feature type="compositionally biased region" description="Acidic residues" evidence="3">
    <location>
        <begin position="5407"/>
        <end position="5419"/>
    </location>
</feature>
<feature type="compositionally biased region" description="Polar residues" evidence="3">
    <location>
        <begin position="3452"/>
        <end position="3464"/>
    </location>
</feature>
<feature type="region of interest" description="Disordered" evidence="3">
    <location>
        <begin position="1033"/>
        <end position="1056"/>
    </location>
</feature>
<feature type="compositionally biased region" description="Low complexity" evidence="3">
    <location>
        <begin position="2521"/>
        <end position="2536"/>
    </location>
</feature>
<evidence type="ECO:0000259" key="4">
    <source>
        <dbReference type="Pfam" id="PF12624"/>
    </source>
</evidence>
<feature type="compositionally biased region" description="Low complexity" evidence="3">
    <location>
        <begin position="1453"/>
        <end position="1470"/>
    </location>
</feature>
<feature type="compositionally biased region" description="Polar residues" evidence="3">
    <location>
        <begin position="5440"/>
        <end position="5454"/>
    </location>
</feature>
<feature type="compositionally biased region" description="Low complexity" evidence="3">
    <location>
        <begin position="2141"/>
        <end position="2151"/>
    </location>
</feature>
<feature type="compositionally biased region" description="Polar residues" evidence="3">
    <location>
        <begin position="3064"/>
        <end position="3073"/>
    </location>
</feature>
<feature type="region of interest" description="Disordered" evidence="3">
    <location>
        <begin position="2404"/>
        <end position="2450"/>
    </location>
</feature>
<feature type="compositionally biased region" description="Basic and acidic residues" evidence="3">
    <location>
        <begin position="166"/>
        <end position="176"/>
    </location>
</feature>
<feature type="coiled-coil region" evidence="2">
    <location>
        <begin position="481"/>
        <end position="508"/>
    </location>
</feature>
<gene>
    <name evidence="5" type="ORF">LdCL_160013100</name>
</gene>
<feature type="region of interest" description="Disordered" evidence="3">
    <location>
        <begin position="2138"/>
        <end position="2161"/>
    </location>
</feature>
<evidence type="ECO:0000313" key="5">
    <source>
        <dbReference type="EMBL" id="AYU77660.1"/>
    </source>
</evidence>
<dbReference type="Proteomes" id="UP000274082">
    <property type="component" value="Chromosome 16"/>
</dbReference>
<dbReference type="PANTHER" id="PTHR16166:SF140">
    <property type="entry name" value="PEROXIN_FERLIN DOMAIN-CONTAINING PROTEIN"/>
    <property type="match status" value="1"/>
</dbReference>
<dbReference type="InterPro" id="IPR026854">
    <property type="entry name" value="VPS13_N"/>
</dbReference>
<feature type="region of interest" description="Disordered" evidence="3">
    <location>
        <begin position="725"/>
        <end position="758"/>
    </location>
</feature>
<dbReference type="OrthoDB" id="272810at2759"/>
<keyword evidence="6" id="KW-1185">Reference proteome</keyword>
<feature type="region of interest" description="Disordered" evidence="3">
    <location>
        <begin position="1069"/>
        <end position="1140"/>
    </location>
</feature>
<dbReference type="VEuPathDB" id="TriTrypDB:LDHU3_16.0940"/>
<feature type="region of interest" description="Disordered" evidence="3">
    <location>
        <begin position="2606"/>
        <end position="2641"/>
    </location>
</feature>
<feature type="region of interest" description="Disordered" evidence="3">
    <location>
        <begin position="4353"/>
        <end position="4377"/>
    </location>
</feature>
<dbReference type="Pfam" id="PF12624">
    <property type="entry name" value="VPS13_N"/>
    <property type="match status" value="1"/>
</dbReference>
<feature type="region of interest" description="Disordered" evidence="3">
    <location>
        <begin position="3049"/>
        <end position="3152"/>
    </location>
</feature>
<feature type="region of interest" description="Disordered" evidence="3">
    <location>
        <begin position="1667"/>
        <end position="1693"/>
    </location>
</feature>
<dbReference type="InterPro" id="IPR026847">
    <property type="entry name" value="VPS13"/>
</dbReference>
<feature type="compositionally biased region" description="Low complexity" evidence="3">
    <location>
        <begin position="3111"/>
        <end position="3148"/>
    </location>
</feature>
<dbReference type="GO" id="GO:0045053">
    <property type="term" value="P:protein retention in Golgi apparatus"/>
    <property type="evidence" value="ECO:0007669"/>
    <property type="project" value="TreeGrafter"/>
</dbReference>